<feature type="compositionally biased region" description="Acidic residues" evidence="1">
    <location>
        <begin position="134"/>
        <end position="147"/>
    </location>
</feature>
<evidence type="ECO:0000313" key="2">
    <source>
        <dbReference type="EMBL" id="CAF2046886.1"/>
    </source>
</evidence>
<evidence type="ECO:0000313" key="3">
    <source>
        <dbReference type="EMBL" id="CAF4159072.1"/>
    </source>
</evidence>
<gene>
    <name evidence="3" type="ORF">UXM345_LOCUS25581</name>
    <name evidence="2" type="ORF">XDN619_LOCUS7785</name>
</gene>
<feature type="compositionally biased region" description="Low complexity" evidence="1">
    <location>
        <begin position="122"/>
        <end position="132"/>
    </location>
</feature>
<comment type="caution">
    <text evidence="3">The sequence shown here is derived from an EMBL/GenBank/DDBJ whole genome shotgun (WGS) entry which is preliminary data.</text>
</comment>
<name>A0A819YPV0_9BILA</name>
<feature type="region of interest" description="Disordered" evidence="1">
    <location>
        <begin position="119"/>
        <end position="147"/>
    </location>
</feature>
<protein>
    <submittedName>
        <fullName evidence="3">Uncharacterized protein</fullName>
    </submittedName>
</protein>
<proteinExistence type="predicted"/>
<dbReference type="EMBL" id="CAJOBF010004965">
    <property type="protein sequence ID" value="CAF4159072.1"/>
    <property type="molecule type" value="Genomic_DNA"/>
</dbReference>
<reference evidence="3" key="1">
    <citation type="submission" date="2021-02" db="EMBL/GenBank/DDBJ databases">
        <authorList>
            <person name="Nowell W R."/>
        </authorList>
    </citation>
    <scope>NUCLEOTIDE SEQUENCE</scope>
</reference>
<dbReference type="Proteomes" id="UP000663887">
    <property type="component" value="Unassembled WGS sequence"/>
</dbReference>
<evidence type="ECO:0000256" key="1">
    <source>
        <dbReference type="SAM" id="MobiDB-lite"/>
    </source>
</evidence>
<dbReference type="AlphaFoldDB" id="A0A819YPV0"/>
<dbReference type="Proteomes" id="UP000663842">
    <property type="component" value="Unassembled WGS sequence"/>
</dbReference>
<accession>A0A819YPV0</accession>
<evidence type="ECO:0000313" key="4">
    <source>
        <dbReference type="Proteomes" id="UP000663842"/>
    </source>
</evidence>
<organism evidence="3 4">
    <name type="scientific">Rotaria magnacalcarata</name>
    <dbReference type="NCBI Taxonomy" id="392030"/>
    <lineage>
        <taxon>Eukaryota</taxon>
        <taxon>Metazoa</taxon>
        <taxon>Spiralia</taxon>
        <taxon>Gnathifera</taxon>
        <taxon>Rotifera</taxon>
        <taxon>Eurotatoria</taxon>
        <taxon>Bdelloidea</taxon>
        <taxon>Philodinida</taxon>
        <taxon>Philodinidae</taxon>
        <taxon>Rotaria</taxon>
    </lineage>
</organism>
<sequence>MISRVIINCLNTQGWALRIRKPSKPINKEVKAFIKSIVEEEKVYGRKIPIEEIVTRIRTTRSSDGVKKGIPAQYLTHSQVQNQIKILSKAPKIITATSEKRTNKNLSARTDLSIKLKKKPNNKLSLDNNHSDTSTDEEDHTCTDEEDNRALETAARCKISKNQSLIKNFS</sequence>
<dbReference type="EMBL" id="CAJNRG010002373">
    <property type="protein sequence ID" value="CAF2046886.1"/>
    <property type="molecule type" value="Genomic_DNA"/>
</dbReference>